<evidence type="ECO:0000313" key="2">
    <source>
        <dbReference type="Proteomes" id="UP000186102"/>
    </source>
</evidence>
<name>A0A1Q8QJU1_9FIRM</name>
<dbReference type="STRING" id="1888891.DSOL_4476"/>
<dbReference type="RefSeq" id="WP_075366823.1">
    <property type="nucleotide sequence ID" value="NZ_MLBF01000055.1"/>
</dbReference>
<dbReference type="AlphaFoldDB" id="A0A1Q8QJU1"/>
<evidence type="ECO:0000313" key="1">
    <source>
        <dbReference type="EMBL" id="OLN27601.1"/>
    </source>
</evidence>
<gene>
    <name evidence="1" type="ORF">DSOL_4476</name>
</gene>
<dbReference type="Gene3D" id="2.10.260.10">
    <property type="match status" value="1"/>
</dbReference>
<dbReference type="SUPFAM" id="SSF89447">
    <property type="entry name" value="AbrB/MazE/MraZ-like"/>
    <property type="match status" value="1"/>
</dbReference>
<dbReference type="InterPro" id="IPR037914">
    <property type="entry name" value="SpoVT-AbrB_sf"/>
</dbReference>
<comment type="caution">
    <text evidence="1">The sequence shown here is derived from an EMBL/GenBank/DDBJ whole genome shotgun (WGS) entry which is preliminary data.</text>
</comment>
<dbReference type="EMBL" id="MLBF01000055">
    <property type="protein sequence ID" value="OLN27601.1"/>
    <property type="molecule type" value="Genomic_DNA"/>
</dbReference>
<keyword evidence="2" id="KW-1185">Reference proteome</keyword>
<dbReference type="OrthoDB" id="2044893at2"/>
<sequence>MKLFETVATVDKYGRITLQTEMLDAAGLKPGDEVQVTLAVRQEESENLYPQLVISPNVRKTTAQISGYHENDGDVDLTLPNTLLEAAEIPEGSDLEIICTAGAIVIMEADILDNLPDELREFFEELGFDPGTVRKVMREEGYFV</sequence>
<protein>
    <recommendedName>
        <fullName evidence="3">SpoVT-AbrB domain-containing protein</fullName>
    </recommendedName>
</protein>
<organism evidence="1 2">
    <name type="scientific">Desulfosporosinus metallidurans</name>
    <dbReference type="NCBI Taxonomy" id="1888891"/>
    <lineage>
        <taxon>Bacteria</taxon>
        <taxon>Bacillati</taxon>
        <taxon>Bacillota</taxon>
        <taxon>Clostridia</taxon>
        <taxon>Eubacteriales</taxon>
        <taxon>Desulfitobacteriaceae</taxon>
        <taxon>Desulfosporosinus</taxon>
    </lineage>
</organism>
<accession>A0A1Q8QJU1</accession>
<proteinExistence type="predicted"/>
<dbReference type="Proteomes" id="UP000186102">
    <property type="component" value="Unassembled WGS sequence"/>
</dbReference>
<evidence type="ECO:0008006" key="3">
    <source>
        <dbReference type="Google" id="ProtNLM"/>
    </source>
</evidence>
<reference evidence="1 2" key="1">
    <citation type="submission" date="2016-09" db="EMBL/GenBank/DDBJ databases">
        <title>Complete genome of Desulfosporosinus sp. OL.</title>
        <authorList>
            <person name="Mardanov A."/>
            <person name="Beletsky A."/>
            <person name="Panova A."/>
            <person name="Karnachuk O."/>
            <person name="Ravin N."/>
        </authorList>
    </citation>
    <scope>NUCLEOTIDE SEQUENCE [LARGE SCALE GENOMIC DNA]</scope>
    <source>
        <strain evidence="1 2">OL</strain>
    </source>
</reference>